<comment type="caution">
    <text evidence="1">The sequence shown here is derived from an EMBL/GenBank/DDBJ whole genome shotgun (WGS) entry which is preliminary data.</text>
</comment>
<protein>
    <submittedName>
        <fullName evidence="1">Uncharacterized protein</fullName>
    </submittedName>
</protein>
<accession>A0A1G2BAQ1</accession>
<evidence type="ECO:0000313" key="2">
    <source>
        <dbReference type="Proteomes" id="UP000176420"/>
    </source>
</evidence>
<name>A0A1G2BAQ1_9BACT</name>
<evidence type="ECO:0000313" key="1">
    <source>
        <dbReference type="EMBL" id="OGY86231.1"/>
    </source>
</evidence>
<reference evidence="1 2" key="1">
    <citation type="journal article" date="2016" name="Nat. Commun.">
        <title>Thousands of microbial genomes shed light on interconnected biogeochemical processes in an aquifer system.</title>
        <authorList>
            <person name="Anantharaman K."/>
            <person name="Brown C.T."/>
            <person name="Hug L.A."/>
            <person name="Sharon I."/>
            <person name="Castelle C.J."/>
            <person name="Probst A.J."/>
            <person name="Thomas B.C."/>
            <person name="Singh A."/>
            <person name="Wilkins M.J."/>
            <person name="Karaoz U."/>
            <person name="Brodie E.L."/>
            <person name="Williams K.H."/>
            <person name="Hubbard S.S."/>
            <person name="Banfield J.F."/>
        </authorList>
    </citation>
    <scope>NUCLEOTIDE SEQUENCE [LARGE SCALE GENOMIC DNA]</scope>
</reference>
<sequence length="174" mass="20794">MDKFLDIYINEIFLQKNFALQSYNKFIDSLDTQKSPKNTLYHIHHFLVHTSNIIKILFPKDNPKNQDNIFIQERAKKLRENFNLSENDFNIHQINLRNDLEHYDERIDFWVKNSKQHAYCDIGIISAGAIKGIDTKDMFRTINPQSKIFTFCGKEYDLQYLKNFIDKKIKQNIT</sequence>
<dbReference type="EMBL" id="MHKI01000023">
    <property type="protein sequence ID" value="OGY86231.1"/>
    <property type="molecule type" value="Genomic_DNA"/>
</dbReference>
<proteinExistence type="predicted"/>
<dbReference type="Proteomes" id="UP000176420">
    <property type="component" value="Unassembled WGS sequence"/>
</dbReference>
<dbReference type="AlphaFoldDB" id="A0A1G2BAQ1"/>
<organism evidence="1 2">
    <name type="scientific">Candidatus Kerfeldbacteria bacterium RIFOXYB2_FULL_38_14</name>
    <dbReference type="NCBI Taxonomy" id="1798547"/>
    <lineage>
        <taxon>Bacteria</taxon>
        <taxon>Candidatus Kerfeldiibacteriota</taxon>
    </lineage>
</organism>
<gene>
    <name evidence="1" type="ORF">A2319_01165</name>
</gene>